<feature type="compositionally biased region" description="Low complexity" evidence="8">
    <location>
        <begin position="12"/>
        <end position="32"/>
    </location>
</feature>
<evidence type="ECO:0000256" key="3">
    <source>
        <dbReference type="ARBA" id="ARBA00006483"/>
    </source>
</evidence>
<dbReference type="GO" id="GO:0016020">
    <property type="term" value="C:membrane"/>
    <property type="evidence" value="ECO:0007669"/>
    <property type="project" value="UniProtKB-SubCell"/>
</dbReference>
<evidence type="ECO:0000256" key="8">
    <source>
        <dbReference type="SAM" id="MobiDB-lite"/>
    </source>
</evidence>
<dbReference type="FunCoup" id="A0A1Q3D1A5">
    <property type="interactions" value="1700"/>
</dbReference>
<dbReference type="STRING" id="3775.A0A1Q3D1A5"/>
<sequence length="212" mass="23398">MSLKSPAGFSSTTTTTTTAARNNPSSPTTSSSLTFISRAKQTTQTLISTRRPWSELLTPSAFSRPENYPDAISRVKRNFNHFRVNYAMVMLFILFLSLLWHPISIIVFIVVFVAWLFFYFSRDDPVMIFNQILDDRVVLLLLGLVTVVALVFTDVGLNVLVSLVVGVVVVGLHSAFRGTDDLFLDEESAAEGGLLSVVGGQPLRSTTGYTRI</sequence>
<organism evidence="9 10">
    <name type="scientific">Cephalotus follicularis</name>
    <name type="common">Albany pitcher plant</name>
    <dbReference type="NCBI Taxonomy" id="3775"/>
    <lineage>
        <taxon>Eukaryota</taxon>
        <taxon>Viridiplantae</taxon>
        <taxon>Streptophyta</taxon>
        <taxon>Embryophyta</taxon>
        <taxon>Tracheophyta</taxon>
        <taxon>Spermatophyta</taxon>
        <taxon>Magnoliopsida</taxon>
        <taxon>eudicotyledons</taxon>
        <taxon>Gunneridae</taxon>
        <taxon>Pentapetalae</taxon>
        <taxon>rosids</taxon>
        <taxon>fabids</taxon>
        <taxon>Oxalidales</taxon>
        <taxon>Cephalotaceae</taxon>
        <taxon>Cephalotus</taxon>
    </lineage>
</organism>
<evidence type="ECO:0000256" key="7">
    <source>
        <dbReference type="RuleBase" id="RU363107"/>
    </source>
</evidence>
<dbReference type="PANTHER" id="PTHR19317">
    <property type="entry name" value="PRENYLATED RAB ACCEPTOR 1-RELATED"/>
    <property type="match status" value="1"/>
</dbReference>
<protein>
    <recommendedName>
        <fullName evidence="7">PRA1 family protein</fullName>
    </recommendedName>
</protein>
<dbReference type="InterPro" id="IPR004895">
    <property type="entry name" value="Prenylated_rab_accept_PRA1"/>
</dbReference>
<accession>A0A1Q3D1A5</accession>
<dbReference type="PANTHER" id="PTHR19317:SF16">
    <property type="entry name" value="PRA1 FAMILY PROTEIN E"/>
    <property type="match status" value="1"/>
</dbReference>
<feature type="transmembrane region" description="Helical" evidence="7">
    <location>
        <begin position="84"/>
        <end position="117"/>
    </location>
</feature>
<keyword evidence="6 7" id="KW-0472">Membrane</keyword>
<comment type="similarity">
    <text evidence="3 7">Belongs to the PRA1 family.</text>
</comment>
<evidence type="ECO:0000256" key="2">
    <source>
        <dbReference type="ARBA" id="ARBA00004127"/>
    </source>
</evidence>
<dbReference type="Proteomes" id="UP000187406">
    <property type="component" value="Unassembled WGS sequence"/>
</dbReference>
<keyword evidence="5 7" id="KW-1133">Transmembrane helix</keyword>
<evidence type="ECO:0000256" key="6">
    <source>
        <dbReference type="ARBA" id="ARBA00023136"/>
    </source>
</evidence>
<evidence type="ECO:0000313" key="9">
    <source>
        <dbReference type="EMBL" id="GAV86267.1"/>
    </source>
</evidence>
<gene>
    <name evidence="9" type="ORF">CFOL_v3_29700</name>
</gene>
<name>A0A1Q3D1A5_CEPFO</name>
<evidence type="ECO:0000313" key="10">
    <source>
        <dbReference type="Proteomes" id="UP000187406"/>
    </source>
</evidence>
<dbReference type="InParanoid" id="A0A1Q3D1A5"/>
<reference evidence="10" key="1">
    <citation type="submission" date="2016-04" db="EMBL/GenBank/DDBJ databases">
        <title>Cephalotus genome sequencing.</title>
        <authorList>
            <person name="Fukushima K."/>
            <person name="Hasebe M."/>
            <person name="Fang X."/>
        </authorList>
    </citation>
    <scope>NUCLEOTIDE SEQUENCE [LARGE SCALE GENOMIC DNA]</scope>
    <source>
        <strain evidence="10">cv. St1</strain>
    </source>
</reference>
<comment type="caution">
    <text evidence="9">The sequence shown here is derived from an EMBL/GenBank/DDBJ whole genome shotgun (WGS) entry which is preliminary data.</text>
</comment>
<keyword evidence="4 7" id="KW-0812">Transmembrane</keyword>
<comment type="subcellular location">
    <subcellularLocation>
        <location evidence="2">Endomembrane system</location>
        <topology evidence="2">Multi-pass membrane protein</topology>
    </subcellularLocation>
    <subcellularLocation>
        <location evidence="7">Membrane</location>
        <topology evidence="7">Multi-pass membrane protein</topology>
    </subcellularLocation>
</comment>
<dbReference type="GO" id="GO:0005794">
    <property type="term" value="C:Golgi apparatus"/>
    <property type="evidence" value="ECO:0007669"/>
    <property type="project" value="TreeGrafter"/>
</dbReference>
<proteinExistence type="inferred from homology"/>
<dbReference type="GO" id="GO:0016192">
    <property type="term" value="P:vesicle-mediated transport"/>
    <property type="evidence" value="ECO:0007669"/>
    <property type="project" value="TreeGrafter"/>
</dbReference>
<dbReference type="OrthoDB" id="63113at2759"/>
<evidence type="ECO:0000256" key="4">
    <source>
        <dbReference type="ARBA" id="ARBA00022692"/>
    </source>
</evidence>
<dbReference type="AlphaFoldDB" id="A0A1Q3D1A5"/>
<evidence type="ECO:0000256" key="5">
    <source>
        <dbReference type="ARBA" id="ARBA00022989"/>
    </source>
</evidence>
<dbReference type="Pfam" id="PF03208">
    <property type="entry name" value="PRA1"/>
    <property type="match status" value="1"/>
</dbReference>
<keyword evidence="10" id="KW-1185">Reference proteome</keyword>
<feature type="region of interest" description="Disordered" evidence="8">
    <location>
        <begin position="1"/>
        <end position="32"/>
    </location>
</feature>
<keyword evidence="7" id="KW-0813">Transport</keyword>
<dbReference type="GO" id="GO:0005783">
    <property type="term" value="C:endoplasmic reticulum"/>
    <property type="evidence" value="ECO:0007669"/>
    <property type="project" value="TreeGrafter"/>
</dbReference>
<dbReference type="EMBL" id="BDDD01003844">
    <property type="protein sequence ID" value="GAV86267.1"/>
    <property type="molecule type" value="Genomic_DNA"/>
</dbReference>
<evidence type="ECO:0000256" key="1">
    <source>
        <dbReference type="ARBA" id="ARBA00002501"/>
    </source>
</evidence>
<feature type="transmembrane region" description="Helical" evidence="7">
    <location>
        <begin position="137"/>
        <end position="170"/>
    </location>
</feature>
<comment type="function">
    <text evidence="1 7">May be involved in both secretory and endocytic intracellular trafficking in the endosomal/prevacuolar compartments.</text>
</comment>